<dbReference type="Proteomes" id="UP001590951">
    <property type="component" value="Unassembled WGS sequence"/>
</dbReference>
<comment type="caution">
    <text evidence="2">The sequence shown here is derived from an EMBL/GenBank/DDBJ whole genome shotgun (WGS) entry which is preliminary data.</text>
</comment>
<evidence type="ECO:0000256" key="1">
    <source>
        <dbReference type="SAM" id="MobiDB-lite"/>
    </source>
</evidence>
<evidence type="ECO:0000313" key="3">
    <source>
        <dbReference type="Proteomes" id="UP001590951"/>
    </source>
</evidence>
<name>A0ABR4BQZ8_9LECA</name>
<dbReference type="EMBL" id="JBHFEH010000001">
    <property type="protein sequence ID" value="KAL2059691.1"/>
    <property type="molecule type" value="Genomic_DNA"/>
</dbReference>
<feature type="region of interest" description="Disordered" evidence="1">
    <location>
        <begin position="88"/>
        <end position="113"/>
    </location>
</feature>
<evidence type="ECO:0000313" key="2">
    <source>
        <dbReference type="EMBL" id="KAL2059691.1"/>
    </source>
</evidence>
<accession>A0ABR4BQZ8</accession>
<gene>
    <name evidence="2" type="ORF">ABVK25_000984</name>
</gene>
<proteinExistence type="predicted"/>
<keyword evidence="3" id="KW-1185">Reference proteome</keyword>
<dbReference type="Gene3D" id="3.30.160.20">
    <property type="match status" value="1"/>
</dbReference>
<protein>
    <recommendedName>
        <fullName evidence="4">DRBM domain-containing protein</fullName>
    </recommendedName>
</protein>
<reference evidence="2 3" key="1">
    <citation type="submission" date="2024-09" db="EMBL/GenBank/DDBJ databases">
        <title>Rethinking Asexuality: The Enigmatic Case of Functional Sexual Genes in Lepraria (Stereocaulaceae).</title>
        <authorList>
            <person name="Doellman M."/>
            <person name="Sun Y."/>
            <person name="Barcenas-Pena A."/>
            <person name="Lumbsch H.T."/>
            <person name="Grewe F."/>
        </authorList>
    </citation>
    <scope>NUCLEOTIDE SEQUENCE [LARGE SCALE GENOMIC DNA]</scope>
    <source>
        <strain evidence="2 3">Grewe 0041</strain>
    </source>
</reference>
<evidence type="ECO:0008006" key="4">
    <source>
        <dbReference type="Google" id="ProtNLM"/>
    </source>
</evidence>
<organism evidence="2 3">
    <name type="scientific">Lepraria finkii</name>
    <dbReference type="NCBI Taxonomy" id="1340010"/>
    <lineage>
        <taxon>Eukaryota</taxon>
        <taxon>Fungi</taxon>
        <taxon>Dikarya</taxon>
        <taxon>Ascomycota</taxon>
        <taxon>Pezizomycotina</taxon>
        <taxon>Lecanoromycetes</taxon>
        <taxon>OSLEUM clade</taxon>
        <taxon>Lecanoromycetidae</taxon>
        <taxon>Lecanorales</taxon>
        <taxon>Lecanorineae</taxon>
        <taxon>Stereocaulaceae</taxon>
        <taxon>Lepraria</taxon>
    </lineage>
</organism>
<dbReference type="SUPFAM" id="SSF54768">
    <property type="entry name" value="dsRNA-binding domain-like"/>
    <property type="match status" value="1"/>
</dbReference>
<sequence>MDAKRKEPGTPVEAGRNWVGMLHEYHNLSGPNRGPVFNDYAVGLVYACECIIPSRPDQPFGSKTETFPSKKAARSNCAREAVEHLISEEQLNPDGSTKARKRAKPGTAGHIQDSGLEVKKGTSYTQKVQDICPLLGLTSPQYILAPASNLVPNILSGYASFPNQPGMPKEIGEVRNIFGKKNAKEEVAKGVWEVLQALAQKRNVRMEAEGTGSD</sequence>